<reference evidence="1 2" key="1">
    <citation type="submission" date="2018-06" db="EMBL/GenBank/DDBJ databases">
        <authorList>
            <consortium name="Pathogen Informatics"/>
            <person name="Doyle S."/>
        </authorList>
    </citation>
    <scope>NUCLEOTIDE SEQUENCE [LARGE SCALE GENOMIC DNA]</scope>
    <source>
        <strain evidence="1 2">NCTC10252</strain>
    </source>
</reference>
<proteinExistence type="predicted"/>
<gene>
    <name evidence="1" type="ORF">NCTC10252_04824</name>
</gene>
<sequence length="85" mass="9781">MSKEYTCNDCQKCTPFDVFKGTCEHSQQRVLLESSAQNCAAFARKNQCKFCQQYCVKSGTEFIGLCQEKMVYPTMIACEKFQPLR</sequence>
<accession>A0A379QQM6</accession>
<name>A0A379QQM6_SALER</name>
<evidence type="ECO:0000313" key="2">
    <source>
        <dbReference type="Proteomes" id="UP000254597"/>
    </source>
</evidence>
<dbReference type="AlphaFoldDB" id="A0A379QQM6"/>
<protein>
    <submittedName>
        <fullName evidence="1">Uncharacterized protein</fullName>
    </submittedName>
</protein>
<dbReference type="Proteomes" id="UP000254597">
    <property type="component" value="Unassembled WGS sequence"/>
</dbReference>
<dbReference type="EMBL" id="UGWP01000004">
    <property type="protein sequence ID" value="SUF59445.1"/>
    <property type="molecule type" value="Genomic_DNA"/>
</dbReference>
<evidence type="ECO:0000313" key="1">
    <source>
        <dbReference type="EMBL" id="SUF59445.1"/>
    </source>
</evidence>
<organism evidence="1 2">
    <name type="scientific">Salmonella enterica</name>
    <name type="common">Salmonella choleraesuis</name>
    <dbReference type="NCBI Taxonomy" id="28901"/>
    <lineage>
        <taxon>Bacteria</taxon>
        <taxon>Pseudomonadati</taxon>
        <taxon>Pseudomonadota</taxon>
        <taxon>Gammaproteobacteria</taxon>
        <taxon>Enterobacterales</taxon>
        <taxon>Enterobacteriaceae</taxon>
        <taxon>Salmonella</taxon>
    </lineage>
</organism>